<protein>
    <submittedName>
        <fullName evidence="1">Uncharacterized protein</fullName>
    </submittedName>
</protein>
<name>A0A2R6WDG4_MARPO</name>
<reference evidence="2" key="1">
    <citation type="journal article" date="2017" name="Cell">
        <title>Insights into land plant evolution garnered from the Marchantia polymorpha genome.</title>
        <authorList>
            <person name="Bowman J.L."/>
            <person name="Kohchi T."/>
            <person name="Yamato K.T."/>
            <person name="Jenkins J."/>
            <person name="Shu S."/>
            <person name="Ishizaki K."/>
            <person name="Yamaoka S."/>
            <person name="Nishihama R."/>
            <person name="Nakamura Y."/>
            <person name="Berger F."/>
            <person name="Adam C."/>
            <person name="Aki S.S."/>
            <person name="Althoff F."/>
            <person name="Araki T."/>
            <person name="Arteaga-Vazquez M.A."/>
            <person name="Balasubrmanian S."/>
            <person name="Barry K."/>
            <person name="Bauer D."/>
            <person name="Boehm C.R."/>
            <person name="Briginshaw L."/>
            <person name="Caballero-Perez J."/>
            <person name="Catarino B."/>
            <person name="Chen F."/>
            <person name="Chiyoda S."/>
            <person name="Chovatia M."/>
            <person name="Davies K.M."/>
            <person name="Delmans M."/>
            <person name="Demura T."/>
            <person name="Dierschke T."/>
            <person name="Dolan L."/>
            <person name="Dorantes-Acosta A.E."/>
            <person name="Eklund D.M."/>
            <person name="Florent S.N."/>
            <person name="Flores-Sandoval E."/>
            <person name="Fujiyama A."/>
            <person name="Fukuzawa H."/>
            <person name="Galik B."/>
            <person name="Grimanelli D."/>
            <person name="Grimwood J."/>
            <person name="Grossniklaus U."/>
            <person name="Hamada T."/>
            <person name="Haseloff J."/>
            <person name="Hetherington A.J."/>
            <person name="Higo A."/>
            <person name="Hirakawa Y."/>
            <person name="Hundley H.N."/>
            <person name="Ikeda Y."/>
            <person name="Inoue K."/>
            <person name="Inoue S.I."/>
            <person name="Ishida S."/>
            <person name="Jia Q."/>
            <person name="Kakita M."/>
            <person name="Kanazawa T."/>
            <person name="Kawai Y."/>
            <person name="Kawashima T."/>
            <person name="Kennedy M."/>
            <person name="Kinose K."/>
            <person name="Kinoshita T."/>
            <person name="Kohara Y."/>
            <person name="Koide E."/>
            <person name="Komatsu K."/>
            <person name="Kopischke S."/>
            <person name="Kubo M."/>
            <person name="Kyozuka J."/>
            <person name="Lagercrantz U."/>
            <person name="Lin S.S."/>
            <person name="Lindquist E."/>
            <person name="Lipzen A.M."/>
            <person name="Lu C.W."/>
            <person name="De Luna E."/>
            <person name="Martienssen R.A."/>
            <person name="Minamino N."/>
            <person name="Mizutani M."/>
            <person name="Mizutani M."/>
            <person name="Mochizuki N."/>
            <person name="Monte I."/>
            <person name="Mosher R."/>
            <person name="Nagasaki H."/>
            <person name="Nakagami H."/>
            <person name="Naramoto S."/>
            <person name="Nishitani K."/>
            <person name="Ohtani M."/>
            <person name="Okamoto T."/>
            <person name="Okumura M."/>
            <person name="Phillips J."/>
            <person name="Pollak B."/>
            <person name="Reinders A."/>
            <person name="Rovekamp M."/>
            <person name="Sano R."/>
            <person name="Sawa S."/>
            <person name="Schmid M.W."/>
            <person name="Shirakawa M."/>
            <person name="Solano R."/>
            <person name="Spunde A."/>
            <person name="Suetsugu N."/>
            <person name="Sugano S."/>
            <person name="Sugiyama A."/>
            <person name="Sun R."/>
            <person name="Suzuki Y."/>
            <person name="Takenaka M."/>
            <person name="Takezawa D."/>
            <person name="Tomogane H."/>
            <person name="Tsuzuki M."/>
            <person name="Ueda T."/>
            <person name="Umeda M."/>
            <person name="Ward J.M."/>
            <person name="Watanabe Y."/>
            <person name="Yazaki K."/>
            <person name="Yokoyama R."/>
            <person name="Yoshitake Y."/>
            <person name="Yotsui I."/>
            <person name="Zachgo S."/>
            <person name="Schmutz J."/>
        </authorList>
    </citation>
    <scope>NUCLEOTIDE SEQUENCE [LARGE SCALE GENOMIC DNA]</scope>
    <source>
        <strain evidence="2">Tak-1</strain>
    </source>
</reference>
<dbReference type="Proteomes" id="UP000244005">
    <property type="component" value="Unassembled WGS sequence"/>
</dbReference>
<dbReference type="EMBL" id="KZ772777">
    <property type="protein sequence ID" value="PTQ31899.1"/>
    <property type="molecule type" value="Genomic_DNA"/>
</dbReference>
<dbReference type="AlphaFoldDB" id="A0A2R6WDG4"/>
<gene>
    <name evidence="1" type="ORF">MARPO_0105s0018</name>
</gene>
<sequence length="76" mass="8919">MRCKSHISSFKTSCSDNKKTKHRKCRLIYERRWEVTERYHSRTVGRCSCSCSPALIRGVMSFALCISQEICSRQTR</sequence>
<evidence type="ECO:0000313" key="1">
    <source>
        <dbReference type="EMBL" id="PTQ31899.1"/>
    </source>
</evidence>
<organism evidence="1 2">
    <name type="scientific">Marchantia polymorpha</name>
    <name type="common">Common liverwort</name>
    <name type="synonym">Marchantia aquatica</name>
    <dbReference type="NCBI Taxonomy" id="3197"/>
    <lineage>
        <taxon>Eukaryota</taxon>
        <taxon>Viridiplantae</taxon>
        <taxon>Streptophyta</taxon>
        <taxon>Embryophyta</taxon>
        <taxon>Marchantiophyta</taxon>
        <taxon>Marchantiopsida</taxon>
        <taxon>Marchantiidae</taxon>
        <taxon>Marchantiales</taxon>
        <taxon>Marchantiaceae</taxon>
        <taxon>Marchantia</taxon>
    </lineage>
</organism>
<accession>A0A2R6WDG4</accession>
<proteinExistence type="predicted"/>
<keyword evidence="2" id="KW-1185">Reference proteome</keyword>
<evidence type="ECO:0000313" key="2">
    <source>
        <dbReference type="Proteomes" id="UP000244005"/>
    </source>
</evidence>